<feature type="compositionally biased region" description="Polar residues" evidence="1">
    <location>
        <begin position="272"/>
        <end position="288"/>
    </location>
</feature>
<name>A0A564YE66_HYMDI</name>
<evidence type="ECO:0000256" key="1">
    <source>
        <dbReference type="SAM" id="MobiDB-lite"/>
    </source>
</evidence>
<feature type="region of interest" description="Disordered" evidence="1">
    <location>
        <begin position="354"/>
        <end position="379"/>
    </location>
</feature>
<gene>
    <name evidence="2" type="ORF">WMSIL1_LOCUS5427</name>
</gene>
<protein>
    <submittedName>
        <fullName evidence="2">Uncharacterized protein</fullName>
    </submittedName>
</protein>
<feature type="region of interest" description="Disordered" evidence="1">
    <location>
        <begin position="261"/>
        <end position="288"/>
    </location>
</feature>
<dbReference type="AlphaFoldDB" id="A0A564YE66"/>
<reference evidence="2 3" key="1">
    <citation type="submission" date="2019-07" db="EMBL/GenBank/DDBJ databases">
        <authorList>
            <person name="Jastrzebski P J."/>
            <person name="Paukszto L."/>
            <person name="Jastrzebski P J."/>
        </authorList>
    </citation>
    <scope>NUCLEOTIDE SEQUENCE [LARGE SCALE GENOMIC DNA]</scope>
    <source>
        <strain evidence="2 3">WMS-il1</strain>
    </source>
</reference>
<proteinExistence type="predicted"/>
<sequence>MKHDETKKFIICPSCKILGSVSVLQSDDELTDKVKHFLMGGSSCSSGSAQHDSGYDMLEDGEPPTEYHRRFAELNEKFIKKEWINAPVAYLDDLFAVLKNICSVYLIHAKECLMSLNALYSLPINDSPLSSFLTFSESLDRNPAALSQLPIITTPLNEITENSKKNLVEIIARLLDTVEMGLKILDHLYQKGPGMNRYFCDSFLSVLHDNLRSIGRDQPSCVMTDQLYLRHRTAKPLEILDPVTNQPIDLQSFKRNEVLAKDNKPKEHLSRTTRSAPTTPNFGNSAGQTEGVLRTHSIENGGRTILEIRDPRTNEPVKLPENTTKTEAPEKKENSVSSPPRIIIRKPTPMTIIDPKTNKPINFPGENMNISGELDKPSSATTMTIIDPWTKEPIKLPMTNTEISE</sequence>
<evidence type="ECO:0000313" key="2">
    <source>
        <dbReference type="EMBL" id="VUZ45575.1"/>
    </source>
</evidence>
<feature type="region of interest" description="Disordered" evidence="1">
    <location>
        <begin position="312"/>
        <end position="342"/>
    </location>
</feature>
<keyword evidence="3" id="KW-1185">Reference proteome</keyword>
<organism evidence="2 3">
    <name type="scientific">Hymenolepis diminuta</name>
    <name type="common">Rat tapeworm</name>
    <dbReference type="NCBI Taxonomy" id="6216"/>
    <lineage>
        <taxon>Eukaryota</taxon>
        <taxon>Metazoa</taxon>
        <taxon>Spiralia</taxon>
        <taxon>Lophotrochozoa</taxon>
        <taxon>Platyhelminthes</taxon>
        <taxon>Cestoda</taxon>
        <taxon>Eucestoda</taxon>
        <taxon>Cyclophyllidea</taxon>
        <taxon>Hymenolepididae</taxon>
        <taxon>Hymenolepis</taxon>
    </lineage>
</organism>
<dbReference type="EMBL" id="CABIJS010000177">
    <property type="protein sequence ID" value="VUZ45575.1"/>
    <property type="molecule type" value="Genomic_DNA"/>
</dbReference>
<dbReference type="Proteomes" id="UP000321570">
    <property type="component" value="Unassembled WGS sequence"/>
</dbReference>
<evidence type="ECO:0000313" key="3">
    <source>
        <dbReference type="Proteomes" id="UP000321570"/>
    </source>
</evidence>
<accession>A0A564YE66</accession>
<feature type="compositionally biased region" description="Basic and acidic residues" evidence="1">
    <location>
        <begin position="261"/>
        <end position="270"/>
    </location>
</feature>